<dbReference type="EMBL" id="MHFR01000043">
    <property type="protein sequence ID" value="OGW97179.1"/>
    <property type="molecule type" value="Genomic_DNA"/>
</dbReference>
<accession>A0A1G1KX54</accession>
<gene>
    <name evidence="1" type="ORF">A3G33_08370</name>
</gene>
<dbReference type="Proteomes" id="UP000178187">
    <property type="component" value="Unassembled WGS sequence"/>
</dbReference>
<comment type="caution">
    <text evidence="1">The sequence shown here is derived from an EMBL/GenBank/DDBJ whole genome shotgun (WGS) entry which is preliminary data.</text>
</comment>
<dbReference type="AlphaFoldDB" id="A0A1G1KX54"/>
<reference evidence="1 2" key="1">
    <citation type="journal article" date="2016" name="Nat. Commun.">
        <title>Thousands of microbial genomes shed light on interconnected biogeochemical processes in an aquifer system.</title>
        <authorList>
            <person name="Anantharaman K."/>
            <person name="Brown C.T."/>
            <person name="Hug L.A."/>
            <person name="Sharon I."/>
            <person name="Castelle C.J."/>
            <person name="Probst A.J."/>
            <person name="Thomas B.C."/>
            <person name="Singh A."/>
            <person name="Wilkins M.J."/>
            <person name="Karaoz U."/>
            <person name="Brodie E.L."/>
            <person name="Williams K.H."/>
            <person name="Hubbard S.S."/>
            <person name="Banfield J.F."/>
        </authorList>
    </citation>
    <scope>NUCLEOTIDE SEQUENCE [LARGE SCALE GENOMIC DNA]</scope>
</reference>
<organism evidence="1 2">
    <name type="scientific">Candidatus Danuiimicrobium aquiferis</name>
    <dbReference type="NCBI Taxonomy" id="1801832"/>
    <lineage>
        <taxon>Bacteria</taxon>
        <taxon>Pseudomonadati</taxon>
        <taxon>Candidatus Omnitrophota</taxon>
        <taxon>Candidatus Danuiimicrobium</taxon>
    </lineage>
</organism>
<sequence length="368" mass="42768">MKKLYTKLQDIYVLNDPGDLSGLRLDSCVVAKRKGQLYVQSLECLTGKEVETGSDRWDSIFRIYSDGEKAEKSLVLGGESRSAKFCDLCKDKLNGITANCFDRNIKSKGCSFVPLKKPAEFNIDLNGWKYLAPTDANRYSPFRKPFSAEYIGLDAKTIARNKNARKVRANFRECLENKEEKYCSRCIFNGLCYMNSTKIAEHCKVLTEEKTIERCLQRIQKRFGNIEEFLQLLAYSGQEIVHRPLKASRKSRWLVSRPFGRNHFLVRKAYGPFKMTKVSRRKVEKALTPETVPLENRERIAALSWFFIEKYCLNGRGFYRGYRGRTIRVLSVLPVTGGIEVMYYPYGWQLSRQTKIFRSFNDILRFER</sequence>
<proteinExistence type="predicted"/>
<name>A0A1G1KX54_9BACT</name>
<evidence type="ECO:0000313" key="1">
    <source>
        <dbReference type="EMBL" id="OGW97179.1"/>
    </source>
</evidence>
<protein>
    <submittedName>
        <fullName evidence="1">Uncharacterized protein</fullName>
    </submittedName>
</protein>
<evidence type="ECO:0000313" key="2">
    <source>
        <dbReference type="Proteomes" id="UP000178187"/>
    </source>
</evidence>